<proteinExistence type="predicted"/>
<gene>
    <name evidence="4" type="ORF">E0F98_01245</name>
</gene>
<dbReference type="PROSITE" id="PS51371">
    <property type="entry name" value="CBS"/>
    <property type="match status" value="2"/>
</dbReference>
<evidence type="ECO:0000259" key="3">
    <source>
        <dbReference type="PROSITE" id="PS51371"/>
    </source>
</evidence>
<keyword evidence="1 2" id="KW-0129">CBS domain</keyword>
<dbReference type="Pfam" id="PF00571">
    <property type="entry name" value="CBS"/>
    <property type="match status" value="2"/>
</dbReference>
<evidence type="ECO:0000313" key="5">
    <source>
        <dbReference type="Proteomes" id="UP000294597"/>
    </source>
</evidence>
<dbReference type="AlphaFoldDB" id="A0A4R5D7W4"/>
<evidence type="ECO:0000313" key="4">
    <source>
        <dbReference type="EMBL" id="TDE06273.1"/>
    </source>
</evidence>
<dbReference type="EMBL" id="SMFO01000001">
    <property type="protein sequence ID" value="TDE06273.1"/>
    <property type="molecule type" value="Genomic_DNA"/>
</dbReference>
<dbReference type="RefSeq" id="WP_132108423.1">
    <property type="nucleotide sequence ID" value="NZ_SMFO01000001.1"/>
</dbReference>
<organism evidence="4 5">
    <name type="scientific">Flavobacterium hiemivividum</name>
    <dbReference type="NCBI Taxonomy" id="2541734"/>
    <lineage>
        <taxon>Bacteria</taxon>
        <taxon>Pseudomonadati</taxon>
        <taxon>Bacteroidota</taxon>
        <taxon>Flavobacteriia</taxon>
        <taxon>Flavobacteriales</taxon>
        <taxon>Flavobacteriaceae</taxon>
        <taxon>Flavobacterium</taxon>
    </lineage>
</organism>
<dbReference type="InterPro" id="IPR000644">
    <property type="entry name" value="CBS_dom"/>
</dbReference>
<dbReference type="PANTHER" id="PTHR43080">
    <property type="entry name" value="CBS DOMAIN-CONTAINING PROTEIN CBSX3, MITOCHONDRIAL"/>
    <property type="match status" value="1"/>
</dbReference>
<dbReference type="SMART" id="SM00116">
    <property type="entry name" value="CBS"/>
    <property type="match status" value="2"/>
</dbReference>
<reference evidence="4 5" key="1">
    <citation type="submission" date="2019-03" db="EMBL/GenBank/DDBJ databases">
        <title>Flavobacterium TSA-D2 sp. nov., isolated from arctic soil.</title>
        <authorList>
            <person name="Chaudhary D.K."/>
        </authorList>
    </citation>
    <scope>NUCLEOTIDE SEQUENCE [LARGE SCALE GENOMIC DNA]</scope>
    <source>
        <strain evidence="4 5">TSA-D2</strain>
    </source>
</reference>
<dbReference type="PANTHER" id="PTHR43080:SF2">
    <property type="entry name" value="CBS DOMAIN-CONTAINING PROTEIN"/>
    <property type="match status" value="1"/>
</dbReference>
<evidence type="ECO:0000256" key="2">
    <source>
        <dbReference type="PROSITE-ProRule" id="PRU00703"/>
    </source>
</evidence>
<dbReference type="Proteomes" id="UP000294597">
    <property type="component" value="Unassembled WGS sequence"/>
</dbReference>
<feature type="domain" description="CBS" evidence="3">
    <location>
        <begin position="86"/>
        <end position="142"/>
    </location>
</feature>
<accession>A0A4R5D7W4</accession>
<evidence type="ECO:0000256" key="1">
    <source>
        <dbReference type="ARBA" id="ARBA00023122"/>
    </source>
</evidence>
<dbReference type="InterPro" id="IPR051257">
    <property type="entry name" value="Diverse_CBS-Domain"/>
</dbReference>
<name>A0A4R5D7W4_9FLAO</name>
<protein>
    <submittedName>
        <fullName evidence="4">CBS domain-containing protein</fullName>
    </submittedName>
</protein>
<keyword evidence="5" id="KW-1185">Reference proteome</keyword>
<sequence>MKQNVPVSTIMTKNIIKLNLSDALTKAESLFKANKIRHIPVVSEYKIVGLLSYTDLLRVSYAESVDDDTEKIDSIVFNMFTISQVMVKDIVVISSETTIKEAAEILSKNEFHALPVCDNDALVGIVTTTDLIKYLLDQYTEVL</sequence>
<dbReference type="Gene3D" id="3.10.580.10">
    <property type="entry name" value="CBS-domain"/>
    <property type="match status" value="1"/>
</dbReference>
<feature type="domain" description="CBS" evidence="3">
    <location>
        <begin position="11"/>
        <end position="69"/>
    </location>
</feature>
<dbReference type="InterPro" id="IPR046342">
    <property type="entry name" value="CBS_dom_sf"/>
</dbReference>
<dbReference type="SUPFAM" id="SSF54631">
    <property type="entry name" value="CBS-domain pair"/>
    <property type="match status" value="1"/>
</dbReference>
<comment type="caution">
    <text evidence="4">The sequence shown here is derived from an EMBL/GenBank/DDBJ whole genome shotgun (WGS) entry which is preliminary data.</text>
</comment>